<evidence type="ECO:0008006" key="3">
    <source>
        <dbReference type="Google" id="ProtNLM"/>
    </source>
</evidence>
<dbReference type="CDD" id="cd08547">
    <property type="entry name" value="Type_II_cohesin"/>
    <property type="match status" value="1"/>
</dbReference>
<organism evidence="1 2">
    <name type="scientific">Desulfosudis oleivorans (strain DSM 6200 / JCM 39069 / Hxd3)</name>
    <name type="common">Desulfococcus oleovorans</name>
    <dbReference type="NCBI Taxonomy" id="96561"/>
    <lineage>
        <taxon>Bacteria</taxon>
        <taxon>Pseudomonadati</taxon>
        <taxon>Thermodesulfobacteriota</taxon>
        <taxon>Desulfobacteria</taxon>
        <taxon>Desulfobacterales</taxon>
        <taxon>Desulfosudaceae</taxon>
        <taxon>Desulfosudis</taxon>
    </lineage>
</organism>
<dbReference type="KEGG" id="dol:Dole_3259"/>
<dbReference type="SUPFAM" id="SSF63446">
    <property type="entry name" value="Type I dockerin domain"/>
    <property type="match status" value="1"/>
</dbReference>
<protein>
    <recommendedName>
        <fullName evidence="3">Cohesin domain-containing protein</fullName>
    </recommendedName>
</protein>
<dbReference type="eggNOG" id="ENOG5033YQD">
    <property type="taxonomic scope" value="Bacteria"/>
</dbReference>
<evidence type="ECO:0000313" key="2">
    <source>
        <dbReference type="Proteomes" id="UP000008561"/>
    </source>
</evidence>
<gene>
    <name evidence="1" type="ordered locus">Dole_3259</name>
</gene>
<dbReference type="HOGENOM" id="CLU_394687_0_0_7"/>
<dbReference type="InterPro" id="IPR036439">
    <property type="entry name" value="Dockerin_dom_sf"/>
</dbReference>
<dbReference type="Proteomes" id="UP000008561">
    <property type="component" value="Chromosome"/>
</dbReference>
<evidence type="ECO:0000313" key="1">
    <source>
        <dbReference type="EMBL" id="ABW69062.1"/>
    </source>
</evidence>
<keyword evidence="2" id="KW-1185">Reference proteome</keyword>
<dbReference type="AlphaFoldDB" id="A9A0P5"/>
<sequence length="698" mass="74484">MKTNKLHKMVQSVLGVLVLGMLIITPAAFADYIDMEYVNADGQVEPAVLTRVNENGYAIGWANQSVLEFLSSLAVIKPGMLSIKGLVCTDVNSPVSSTTVFNPNQMMINGAVVDLEPSEAGVSLQLGPDTVLTLVDWVFIPFDINDDNTMVGGCMYKDSYGYLGMVPFVAEAPWTLPTIILGVNESGEIGLNPSISSDSVSAFFATGINNAGDIIGVMSGHFGSGDFMSSVQGVTFNKAAVEGDGLLSADESSTFTCGGSLLTVPLSINNAGNITGYAFDLKYPLAEGSYLLDLDNNSMLTDSNVLIPAGSENSQELYENLFKLKYLEIKGFIRNIHAADDDFLLVSHVSDQAMAADQYPDTVEVYGTMVYTMLDSDRVLFFYTNVDPDNGRTDEMFTLTDFFSAVSDPDQRVSLNVASLLAGQSSPPNHDMVLVQGLGFPGADLSGFCDINTSGAAVGWYELDGAVNPFIYVPGVCVEENDGYIDIMGRPACVTTDIAPLYVPVRVQASPNDVYALGFEVLYDPNVLEFMGFEVDPADNQYPTTLLAGWQVDGQASWDVSEVGLGLVRVGAYTMDTPIQSNSEGILGYLVFNSFSAEVTGLQIQALVDDIATWDATGACLSQATGDCNDDGVVTPADALCAFEKGLGLCDTSCGPCIEVPSDVDQDGDSDMYDVLCIFKNYLGLPSCLGSGEEPLVF</sequence>
<accession>A9A0P5</accession>
<dbReference type="EMBL" id="CP000859">
    <property type="protein sequence ID" value="ABW69062.1"/>
    <property type="molecule type" value="Genomic_DNA"/>
</dbReference>
<dbReference type="GO" id="GO:0000272">
    <property type="term" value="P:polysaccharide catabolic process"/>
    <property type="evidence" value="ECO:0007669"/>
    <property type="project" value="InterPro"/>
</dbReference>
<dbReference type="OrthoDB" id="7156875at2"/>
<name>A9A0P5_DESOH</name>
<reference evidence="1 2" key="1">
    <citation type="submission" date="2007-10" db="EMBL/GenBank/DDBJ databases">
        <title>Complete sequence of Desulfococcus oleovorans Hxd3.</title>
        <authorList>
            <consortium name="US DOE Joint Genome Institute"/>
            <person name="Copeland A."/>
            <person name="Lucas S."/>
            <person name="Lapidus A."/>
            <person name="Barry K."/>
            <person name="Glavina del Rio T."/>
            <person name="Dalin E."/>
            <person name="Tice H."/>
            <person name="Pitluck S."/>
            <person name="Kiss H."/>
            <person name="Brettin T."/>
            <person name="Bruce D."/>
            <person name="Detter J.C."/>
            <person name="Han C."/>
            <person name="Schmutz J."/>
            <person name="Larimer F."/>
            <person name="Land M."/>
            <person name="Hauser L."/>
            <person name="Kyrpides N."/>
            <person name="Kim E."/>
            <person name="Wawrik B."/>
            <person name="Richardson P."/>
        </authorList>
    </citation>
    <scope>NUCLEOTIDE SEQUENCE [LARGE SCALE GENOMIC DNA]</scope>
    <source>
        <strain evidence="2">DSM 6200 / JCM 39069 / Hxd3</strain>
    </source>
</reference>
<dbReference type="RefSeq" id="WP_012176671.1">
    <property type="nucleotide sequence ID" value="NC_009943.1"/>
</dbReference>
<dbReference type="Gene3D" id="2.60.40.680">
    <property type="match status" value="1"/>
</dbReference>
<proteinExistence type="predicted"/>